<sequence length="480" mass="54028">MIRIDLVSIWMVTTIVAIFTIINPTFNYVVKSKFNKLRYITLRDDAFCEAYQEFKDNQCVAKLTECSPLDDEQILKMRQLLCGPKFNIELQPPPHILPPPPTPEELHNQTGAPFLIPDFPPPYFMDVHPAQPHSFPWLAAIYNPDRRFICTGALVAPKTVVTSAQCVSGQSPSTGSGGGGGGAGGSESGEQQKAKQTMANFFVRFGRHHLNVSNPYDKAYEYDVETIEVAQQYDRNTLENDFAILKLVSPVCNISPVTLPKKDDWENGHFFGNMAPVIYAGWGLGHFQKPYLRSLTSHLMTKDLCSDKFNWPHDQLSSNHLCVAPPINVCVGGVGTPLVAYTKHREVLLGTMTMGEHCNTAKLPLVFTKVSTYLDEIDRFVEEDFKSTNGTLGVECFQPKPHLQQQPYHYYPAHYPDQYGNYQIHQQNHESLPIGHGQHDQHGHEIHHHHDHLQHHNVLLDPTIHLAKVPILAPPPPFKA</sequence>
<dbReference type="PANTHER" id="PTHR24260">
    <property type="match status" value="1"/>
</dbReference>
<dbReference type="SMART" id="SM00020">
    <property type="entry name" value="Tryp_SPc"/>
    <property type="match status" value="1"/>
</dbReference>
<gene>
    <name evidence="4" type="ORF">RDWZM_009115</name>
</gene>
<keyword evidence="5" id="KW-1185">Reference proteome</keyword>
<comment type="caution">
    <text evidence="4">The sequence shown here is derived from an EMBL/GenBank/DDBJ whole genome shotgun (WGS) entry which is preliminary data.</text>
</comment>
<keyword evidence="2" id="KW-0472">Membrane</keyword>
<dbReference type="OMA" id="DDAFCEA"/>
<dbReference type="InterPro" id="IPR043504">
    <property type="entry name" value="Peptidase_S1_PA_chymotrypsin"/>
</dbReference>
<dbReference type="InterPro" id="IPR051333">
    <property type="entry name" value="CLIP_Serine_Protease"/>
</dbReference>
<dbReference type="Pfam" id="PF00089">
    <property type="entry name" value="Trypsin"/>
    <property type="match status" value="1"/>
</dbReference>
<evidence type="ECO:0000313" key="5">
    <source>
        <dbReference type="Proteomes" id="UP001142055"/>
    </source>
</evidence>
<dbReference type="PROSITE" id="PS50240">
    <property type="entry name" value="TRYPSIN_DOM"/>
    <property type="match status" value="1"/>
</dbReference>
<feature type="domain" description="Peptidase S1" evidence="3">
    <location>
        <begin position="115"/>
        <end position="382"/>
    </location>
</feature>
<dbReference type="PRINTS" id="PR00722">
    <property type="entry name" value="CHYMOTRYPSIN"/>
</dbReference>
<evidence type="ECO:0000313" key="4">
    <source>
        <dbReference type="EMBL" id="KAJ6217958.1"/>
    </source>
</evidence>
<dbReference type="GO" id="GO:0004252">
    <property type="term" value="F:serine-type endopeptidase activity"/>
    <property type="evidence" value="ECO:0007669"/>
    <property type="project" value="InterPro"/>
</dbReference>
<dbReference type="Proteomes" id="UP001142055">
    <property type="component" value="Chromosome 3"/>
</dbReference>
<dbReference type="AlphaFoldDB" id="A0A9Q0RJF8"/>
<dbReference type="Gene3D" id="2.40.10.10">
    <property type="entry name" value="Trypsin-like serine proteases"/>
    <property type="match status" value="1"/>
</dbReference>
<dbReference type="GO" id="GO:0006508">
    <property type="term" value="P:proteolysis"/>
    <property type="evidence" value="ECO:0007669"/>
    <property type="project" value="InterPro"/>
</dbReference>
<dbReference type="InterPro" id="IPR009003">
    <property type="entry name" value="Peptidase_S1_PA"/>
</dbReference>
<dbReference type="CDD" id="cd00190">
    <property type="entry name" value="Tryp_SPc"/>
    <property type="match status" value="1"/>
</dbReference>
<evidence type="ECO:0000256" key="2">
    <source>
        <dbReference type="SAM" id="Phobius"/>
    </source>
</evidence>
<name>A0A9Q0RJF8_BLOTA</name>
<evidence type="ECO:0000259" key="3">
    <source>
        <dbReference type="PROSITE" id="PS50240"/>
    </source>
</evidence>
<dbReference type="InterPro" id="IPR001314">
    <property type="entry name" value="Peptidase_S1A"/>
</dbReference>
<dbReference type="EMBL" id="JAPWDV010000003">
    <property type="protein sequence ID" value="KAJ6217958.1"/>
    <property type="molecule type" value="Genomic_DNA"/>
</dbReference>
<dbReference type="SUPFAM" id="SSF50494">
    <property type="entry name" value="Trypsin-like serine proteases"/>
    <property type="match status" value="1"/>
</dbReference>
<dbReference type="PANTHER" id="PTHR24260:SF136">
    <property type="entry name" value="GH08193P-RELATED"/>
    <property type="match status" value="1"/>
</dbReference>
<keyword evidence="2" id="KW-0812">Transmembrane</keyword>
<feature type="compositionally biased region" description="Gly residues" evidence="1">
    <location>
        <begin position="175"/>
        <end position="187"/>
    </location>
</feature>
<feature type="region of interest" description="Disordered" evidence="1">
    <location>
        <begin position="166"/>
        <end position="193"/>
    </location>
</feature>
<proteinExistence type="predicted"/>
<dbReference type="InterPro" id="IPR001254">
    <property type="entry name" value="Trypsin_dom"/>
</dbReference>
<evidence type="ECO:0000256" key="1">
    <source>
        <dbReference type="SAM" id="MobiDB-lite"/>
    </source>
</evidence>
<accession>A0A9Q0RJF8</accession>
<feature type="transmembrane region" description="Helical" evidence="2">
    <location>
        <begin position="6"/>
        <end position="30"/>
    </location>
</feature>
<keyword evidence="2" id="KW-1133">Transmembrane helix</keyword>
<reference evidence="4" key="1">
    <citation type="submission" date="2022-12" db="EMBL/GenBank/DDBJ databases">
        <title>Genome assemblies of Blomia tropicalis.</title>
        <authorList>
            <person name="Cui Y."/>
        </authorList>
    </citation>
    <scope>NUCLEOTIDE SEQUENCE</scope>
    <source>
        <tissue evidence="4">Adult mites</tissue>
    </source>
</reference>
<organism evidence="4 5">
    <name type="scientific">Blomia tropicalis</name>
    <name type="common">Mite</name>
    <dbReference type="NCBI Taxonomy" id="40697"/>
    <lineage>
        <taxon>Eukaryota</taxon>
        <taxon>Metazoa</taxon>
        <taxon>Ecdysozoa</taxon>
        <taxon>Arthropoda</taxon>
        <taxon>Chelicerata</taxon>
        <taxon>Arachnida</taxon>
        <taxon>Acari</taxon>
        <taxon>Acariformes</taxon>
        <taxon>Sarcoptiformes</taxon>
        <taxon>Astigmata</taxon>
        <taxon>Glycyphagoidea</taxon>
        <taxon>Echimyopodidae</taxon>
        <taxon>Blomia</taxon>
    </lineage>
</organism>
<protein>
    <recommendedName>
        <fullName evidence="3">Peptidase S1 domain-containing protein</fullName>
    </recommendedName>
</protein>